<feature type="region of interest" description="Disordered" evidence="1">
    <location>
        <begin position="96"/>
        <end position="124"/>
    </location>
</feature>
<dbReference type="AlphaFoldDB" id="A0A5B0PTX4"/>
<gene>
    <name evidence="2" type="ORF">PGT21_009728</name>
</gene>
<dbReference type="EMBL" id="VSWC01000041">
    <property type="protein sequence ID" value="KAA1104074.1"/>
    <property type="molecule type" value="Genomic_DNA"/>
</dbReference>
<evidence type="ECO:0000313" key="2">
    <source>
        <dbReference type="EMBL" id="KAA1104074.1"/>
    </source>
</evidence>
<name>A0A5B0PTX4_PUCGR</name>
<reference evidence="2 3" key="1">
    <citation type="submission" date="2019-05" db="EMBL/GenBank/DDBJ databases">
        <title>Emergence of the Ug99 lineage of the wheat stem rust pathogen through somatic hybridization.</title>
        <authorList>
            <person name="Li F."/>
            <person name="Upadhyaya N.M."/>
            <person name="Sperschneider J."/>
            <person name="Matny O."/>
            <person name="Nguyen-Phuc H."/>
            <person name="Mago R."/>
            <person name="Raley C."/>
            <person name="Miller M.E."/>
            <person name="Silverstein K.A.T."/>
            <person name="Henningsen E."/>
            <person name="Hirsch C.D."/>
            <person name="Visser B."/>
            <person name="Pretorius Z.A."/>
            <person name="Steffenson B.J."/>
            <person name="Schwessinger B."/>
            <person name="Dodds P.N."/>
            <person name="Figueroa M."/>
        </authorList>
    </citation>
    <scope>NUCLEOTIDE SEQUENCE [LARGE SCALE GENOMIC DNA]</scope>
    <source>
        <strain evidence="2">21-0</strain>
    </source>
</reference>
<proteinExistence type="predicted"/>
<sequence>MSSAVTPSDSACHPSDTCRSRYSSGRSWTGLPPPLPLLVRSKPRFRPSVLPAPCSPSAVYAEPPFRTPWKARLSTNAPLLSSACVRSVSSACFPHQPRAFRMPPNKPARARSRHHNANKDVSGCTRHLLPSKKVAAQPNHTLCSSAGNP</sequence>
<protein>
    <submittedName>
        <fullName evidence="2">Uncharacterized protein</fullName>
    </submittedName>
</protein>
<feature type="region of interest" description="Disordered" evidence="1">
    <location>
        <begin position="1"/>
        <end position="36"/>
    </location>
</feature>
<organism evidence="2 3">
    <name type="scientific">Puccinia graminis f. sp. tritici</name>
    <dbReference type="NCBI Taxonomy" id="56615"/>
    <lineage>
        <taxon>Eukaryota</taxon>
        <taxon>Fungi</taxon>
        <taxon>Dikarya</taxon>
        <taxon>Basidiomycota</taxon>
        <taxon>Pucciniomycotina</taxon>
        <taxon>Pucciniomycetes</taxon>
        <taxon>Pucciniales</taxon>
        <taxon>Pucciniaceae</taxon>
        <taxon>Puccinia</taxon>
    </lineage>
</organism>
<evidence type="ECO:0000313" key="3">
    <source>
        <dbReference type="Proteomes" id="UP000324748"/>
    </source>
</evidence>
<comment type="caution">
    <text evidence="2">The sequence shown here is derived from an EMBL/GenBank/DDBJ whole genome shotgun (WGS) entry which is preliminary data.</text>
</comment>
<dbReference type="Proteomes" id="UP000324748">
    <property type="component" value="Unassembled WGS sequence"/>
</dbReference>
<evidence type="ECO:0000256" key="1">
    <source>
        <dbReference type="SAM" id="MobiDB-lite"/>
    </source>
</evidence>
<keyword evidence="3" id="KW-1185">Reference proteome</keyword>
<accession>A0A5B0PTX4</accession>